<feature type="transmembrane region" description="Helical" evidence="8">
    <location>
        <begin position="487"/>
        <end position="512"/>
    </location>
</feature>
<evidence type="ECO:0000256" key="6">
    <source>
        <dbReference type="ARBA" id="ARBA00023136"/>
    </source>
</evidence>
<feature type="transmembrane region" description="Helical" evidence="8">
    <location>
        <begin position="311"/>
        <end position="332"/>
    </location>
</feature>
<dbReference type="GO" id="GO:0016020">
    <property type="term" value="C:membrane"/>
    <property type="evidence" value="ECO:0007669"/>
    <property type="project" value="UniProtKB-SubCell"/>
</dbReference>
<comment type="subcellular location">
    <subcellularLocation>
        <location evidence="1">Membrane</location>
        <topology evidence="1">Multi-pass membrane protein</topology>
    </subcellularLocation>
</comment>
<evidence type="ECO:0000256" key="7">
    <source>
        <dbReference type="SAM" id="Coils"/>
    </source>
</evidence>
<evidence type="ECO:0000256" key="2">
    <source>
        <dbReference type="ARBA" id="ARBA00007015"/>
    </source>
</evidence>
<name>A0A9Q0H943_9MAGN</name>
<accession>A0A9Q0H943</accession>
<keyword evidence="6 8" id="KW-0472">Membrane</keyword>
<keyword evidence="3" id="KW-0813">Transport</keyword>
<protein>
    <recommendedName>
        <fullName evidence="11">Folate-biopterin transporter 7</fullName>
    </recommendedName>
</protein>
<evidence type="ECO:0000313" key="9">
    <source>
        <dbReference type="EMBL" id="KAJ4959424.1"/>
    </source>
</evidence>
<feature type="coiled-coil region" evidence="7">
    <location>
        <begin position="32"/>
        <end position="73"/>
    </location>
</feature>
<keyword evidence="10" id="KW-1185">Reference proteome</keyword>
<evidence type="ECO:0000256" key="5">
    <source>
        <dbReference type="ARBA" id="ARBA00022989"/>
    </source>
</evidence>
<dbReference type="Gene3D" id="1.20.1250.20">
    <property type="entry name" value="MFS general substrate transporter like domains"/>
    <property type="match status" value="1"/>
</dbReference>
<dbReference type="SUPFAM" id="SSF103473">
    <property type="entry name" value="MFS general substrate transporter"/>
    <property type="match status" value="1"/>
</dbReference>
<evidence type="ECO:0008006" key="11">
    <source>
        <dbReference type="Google" id="ProtNLM"/>
    </source>
</evidence>
<comment type="similarity">
    <text evidence="2">Belongs to the major facilitator superfamily. Folate-biopterin transporter (TC 2.A.71) family.</text>
</comment>
<sequence length="592" mass="65205">MLGLTLLNDVDRLTTMEEEFEAGFFCYTSAAKDDAIEQTGKANEEIEKVRIELEQSRVEVTELRRTCQELKEAEGKQAAEVAKKAIEDFKESDECGEYAIRKHEGVMARSIIIVHDYVHRGIPNFDFIGYLLVLKVQQRLAYIQTARAMEARTKEIAESPSSIPVATATLPSTSKAIEAAPPKAPTTHPTSKAIEVVTLATIHPKDSNGCSAIESKKVLLKDLILRREEKMPWRTQRKPLPQRVFLQAVSWLAIALLPFSDVSIINISIFLVLGNLGASIVEVANDALVAETGKQGLSSKKPQSSSGELQSFVWMAASIGGVLGNLLGGITVERFSAQTMFIAFGLLLTIQFFTTMSVHENSVNLPRKTSDSGIRKQFKELSLALRKPEIAYSLAWFASSYAVVPVLTGTMFFYQTQHLGLDSSVLGLSKVFGQAAMLLWSVIYNKHLKLVPPRKLISAVQATMVLFMLSDVLFVKQIYRNMGVPDSVYVVVFSGLLEVLFQFKVLPFSVIMAQLCPPGCEGSLMAFLMSAIALSTIVSGYLGVILASYVGVSADDFEGLPHGILIQAACTFMPLFWSSWIPSDVKLRKEKQ</sequence>
<feature type="transmembrane region" description="Helical" evidence="8">
    <location>
        <begin position="456"/>
        <end position="475"/>
    </location>
</feature>
<dbReference type="Pfam" id="PF03092">
    <property type="entry name" value="BT1"/>
    <property type="match status" value="1"/>
</dbReference>
<evidence type="ECO:0000256" key="8">
    <source>
        <dbReference type="SAM" id="Phobius"/>
    </source>
</evidence>
<dbReference type="InterPro" id="IPR039309">
    <property type="entry name" value="BT1"/>
</dbReference>
<reference evidence="9" key="1">
    <citation type="journal article" date="2023" name="Plant J.">
        <title>The genome of the king protea, Protea cynaroides.</title>
        <authorList>
            <person name="Chang J."/>
            <person name="Duong T.A."/>
            <person name="Schoeman C."/>
            <person name="Ma X."/>
            <person name="Roodt D."/>
            <person name="Barker N."/>
            <person name="Li Z."/>
            <person name="Van de Peer Y."/>
            <person name="Mizrachi E."/>
        </authorList>
    </citation>
    <scope>NUCLEOTIDE SEQUENCE</scope>
    <source>
        <tissue evidence="9">Young leaves</tissue>
    </source>
</reference>
<feature type="transmembrane region" description="Helical" evidence="8">
    <location>
        <begin position="338"/>
        <end position="358"/>
    </location>
</feature>
<dbReference type="InterPro" id="IPR036259">
    <property type="entry name" value="MFS_trans_sf"/>
</dbReference>
<keyword evidence="4 8" id="KW-0812">Transmembrane</keyword>
<comment type="caution">
    <text evidence="9">The sequence shown here is derived from an EMBL/GenBank/DDBJ whole genome shotgun (WGS) entry which is preliminary data.</text>
</comment>
<dbReference type="Proteomes" id="UP001141806">
    <property type="component" value="Unassembled WGS sequence"/>
</dbReference>
<feature type="transmembrane region" description="Helical" evidence="8">
    <location>
        <begin position="564"/>
        <end position="582"/>
    </location>
</feature>
<dbReference type="PANTHER" id="PTHR31585">
    <property type="entry name" value="FOLATE-BIOPTERIN TRANSPORTER 1, CHLOROPLASTIC"/>
    <property type="match status" value="1"/>
</dbReference>
<dbReference type="PANTHER" id="PTHR31585:SF2">
    <property type="entry name" value="FOLATE-BIOPTERIN TRANSPORTER 7-RELATED"/>
    <property type="match status" value="1"/>
</dbReference>
<keyword evidence="5 8" id="KW-1133">Transmembrane helix</keyword>
<dbReference type="EMBL" id="JAMYWD010000010">
    <property type="protein sequence ID" value="KAJ4959424.1"/>
    <property type="molecule type" value="Genomic_DNA"/>
</dbReference>
<gene>
    <name evidence="9" type="ORF">NE237_026535</name>
</gene>
<dbReference type="AlphaFoldDB" id="A0A9Q0H943"/>
<feature type="transmembrane region" description="Helical" evidence="8">
    <location>
        <begin position="390"/>
        <end position="414"/>
    </location>
</feature>
<evidence type="ECO:0000256" key="3">
    <source>
        <dbReference type="ARBA" id="ARBA00022448"/>
    </source>
</evidence>
<evidence type="ECO:0000256" key="1">
    <source>
        <dbReference type="ARBA" id="ARBA00004141"/>
    </source>
</evidence>
<feature type="transmembrane region" description="Helical" evidence="8">
    <location>
        <begin position="524"/>
        <end position="552"/>
    </location>
</feature>
<feature type="transmembrane region" description="Helical" evidence="8">
    <location>
        <begin position="426"/>
        <end position="444"/>
    </location>
</feature>
<evidence type="ECO:0000256" key="4">
    <source>
        <dbReference type="ARBA" id="ARBA00022692"/>
    </source>
</evidence>
<proteinExistence type="inferred from homology"/>
<dbReference type="OrthoDB" id="1923497at2759"/>
<evidence type="ECO:0000313" key="10">
    <source>
        <dbReference type="Proteomes" id="UP001141806"/>
    </source>
</evidence>
<keyword evidence="7" id="KW-0175">Coiled coil</keyword>
<organism evidence="9 10">
    <name type="scientific">Protea cynaroides</name>
    <dbReference type="NCBI Taxonomy" id="273540"/>
    <lineage>
        <taxon>Eukaryota</taxon>
        <taxon>Viridiplantae</taxon>
        <taxon>Streptophyta</taxon>
        <taxon>Embryophyta</taxon>
        <taxon>Tracheophyta</taxon>
        <taxon>Spermatophyta</taxon>
        <taxon>Magnoliopsida</taxon>
        <taxon>Proteales</taxon>
        <taxon>Proteaceae</taxon>
        <taxon>Protea</taxon>
    </lineage>
</organism>